<proteinExistence type="predicted"/>
<protein>
    <submittedName>
        <fullName evidence="1">Uncharacterized protein</fullName>
    </submittedName>
</protein>
<gene>
    <name evidence="1" type="ORF">JMJ77_014006</name>
</gene>
<comment type="caution">
    <text evidence="1">The sequence shown here is derived from an EMBL/GenBank/DDBJ whole genome shotgun (WGS) entry which is preliminary data.</text>
</comment>
<sequence>WSKSCLHWASLSLQGSIQQVTSGLLRCTAILLRFELRHPQPEYFTNRYAEVLRCNAGNNA</sequence>
<evidence type="ECO:0000313" key="2">
    <source>
        <dbReference type="Proteomes" id="UP000699042"/>
    </source>
</evidence>
<dbReference type="AlphaFoldDB" id="A0A9P7UDZ6"/>
<organism evidence="1 2">
    <name type="scientific">Colletotrichum scovillei</name>
    <dbReference type="NCBI Taxonomy" id="1209932"/>
    <lineage>
        <taxon>Eukaryota</taxon>
        <taxon>Fungi</taxon>
        <taxon>Dikarya</taxon>
        <taxon>Ascomycota</taxon>
        <taxon>Pezizomycotina</taxon>
        <taxon>Sordariomycetes</taxon>
        <taxon>Hypocreomycetidae</taxon>
        <taxon>Glomerellales</taxon>
        <taxon>Glomerellaceae</taxon>
        <taxon>Colletotrichum</taxon>
        <taxon>Colletotrichum acutatum species complex</taxon>
    </lineage>
</organism>
<name>A0A9P7UDZ6_9PEZI</name>
<dbReference type="EMBL" id="JAESDN010000006">
    <property type="protein sequence ID" value="KAG7048367.1"/>
    <property type="molecule type" value="Genomic_DNA"/>
</dbReference>
<accession>A0A9P7UDZ6</accession>
<feature type="non-terminal residue" evidence="1">
    <location>
        <position position="60"/>
    </location>
</feature>
<evidence type="ECO:0000313" key="1">
    <source>
        <dbReference type="EMBL" id="KAG7048367.1"/>
    </source>
</evidence>
<reference evidence="1" key="1">
    <citation type="submission" date="2021-05" db="EMBL/GenBank/DDBJ databases">
        <title>Comparative genomics of three Colletotrichum scovillei strains and genetic complementation revealed genes involved fungal growth and virulence on chili pepper.</title>
        <authorList>
            <person name="Hsieh D.-K."/>
            <person name="Chuang S.-C."/>
            <person name="Chen C.-Y."/>
            <person name="Chao Y.-T."/>
            <person name="Lu M.-Y.J."/>
            <person name="Lee M.-H."/>
            <person name="Shih M.-C."/>
        </authorList>
    </citation>
    <scope>NUCLEOTIDE SEQUENCE</scope>
    <source>
        <strain evidence="1">Coll-153</strain>
    </source>
</reference>
<keyword evidence="2" id="KW-1185">Reference proteome</keyword>
<feature type="non-terminal residue" evidence="1">
    <location>
        <position position="1"/>
    </location>
</feature>
<dbReference type="Proteomes" id="UP000699042">
    <property type="component" value="Unassembled WGS sequence"/>
</dbReference>